<name>Q0IRW7_ORYSJ</name>
<sequence length="120" mass="12807">LSLTLLSDSRQAGRRAAVTWEKGKMAAGRGGVDERVRWRRGGDSCHAGGEAGADPEAEAEGDGVGERGGRGRPWRRRPRARRVRSARGSSGRPPPSPSASTPVWKFADVLLTICSKSSKN</sequence>
<evidence type="ECO:0000256" key="1">
    <source>
        <dbReference type="SAM" id="MobiDB-lite"/>
    </source>
</evidence>
<feature type="compositionally biased region" description="Basic and acidic residues" evidence="1">
    <location>
        <begin position="31"/>
        <end position="43"/>
    </location>
</feature>
<feature type="region of interest" description="Disordered" evidence="1">
    <location>
        <begin position="22"/>
        <end position="103"/>
    </location>
</feature>
<gene>
    <name evidence="2" type="ordered locus">Os11g0591400</name>
</gene>
<dbReference type="EMBL" id="AP008217">
    <property type="protein sequence ID" value="BAF28548.2"/>
    <property type="molecule type" value="Genomic_DNA"/>
</dbReference>
<dbReference type="Proteomes" id="UP000000763">
    <property type="component" value="Chromosome 11"/>
</dbReference>
<accession>Q0IRW7</accession>
<evidence type="ECO:0000313" key="3">
    <source>
        <dbReference type="Proteomes" id="UP000000763"/>
    </source>
</evidence>
<evidence type="ECO:0000313" key="2">
    <source>
        <dbReference type="EMBL" id="BAF28548.2"/>
    </source>
</evidence>
<reference evidence="2 3" key="1">
    <citation type="journal article" date="2005" name="Nature">
        <title>The map-based sequence of the rice genome.</title>
        <authorList>
            <consortium name="International rice genome sequencing project (IRGSP)"/>
            <person name="Matsumoto T."/>
            <person name="Wu J."/>
            <person name="Kanamori H."/>
            <person name="Katayose Y."/>
            <person name="Fujisawa M."/>
            <person name="Namiki N."/>
            <person name="Mizuno H."/>
            <person name="Yamamoto K."/>
            <person name="Antonio B.A."/>
            <person name="Baba T."/>
            <person name="Sakata K."/>
            <person name="Nagamura Y."/>
            <person name="Aoki H."/>
            <person name="Arikawa K."/>
            <person name="Arita K."/>
            <person name="Bito T."/>
            <person name="Chiden Y."/>
            <person name="Fujitsuka N."/>
            <person name="Fukunaka R."/>
            <person name="Hamada M."/>
            <person name="Harada C."/>
            <person name="Hayashi A."/>
            <person name="Hijishita S."/>
            <person name="Honda M."/>
            <person name="Hosokawa S."/>
            <person name="Ichikawa Y."/>
            <person name="Idonuma A."/>
            <person name="Iijima M."/>
            <person name="Ikeda M."/>
            <person name="Ikeno M."/>
            <person name="Ito K."/>
            <person name="Ito S."/>
            <person name="Ito T."/>
            <person name="Ito Y."/>
            <person name="Ito Y."/>
            <person name="Iwabuchi A."/>
            <person name="Kamiya K."/>
            <person name="Karasawa W."/>
            <person name="Kurita K."/>
            <person name="Katagiri S."/>
            <person name="Kikuta A."/>
            <person name="Kobayashi H."/>
            <person name="Kobayashi N."/>
            <person name="Machita K."/>
            <person name="Maehara T."/>
            <person name="Masukawa M."/>
            <person name="Mizubayashi T."/>
            <person name="Mukai Y."/>
            <person name="Nagasaki H."/>
            <person name="Nagata Y."/>
            <person name="Naito S."/>
            <person name="Nakashima M."/>
            <person name="Nakama Y."/>
            <person name="Nakamichi Y."/>
            <person name="Nakamura M."/>
            <person name="Meguro A."/>
            <person name="Negishi M."/>
            <person name="Ohta I."/>
            <person name="Ohta T."/>
            <person name="Okamoto M."/>
            <person name="Ono N."/>
            <person name="Saji S."/>
            <person name="Sakaguchi M."/>
            <person name="Sakai K."/>
            <person name="Shibata M."/>
            <person name="Shimokawa T."/>
            <person name="Song J."/>
            <person name="Takazaki Y."/>
            <person name="Terasawa K."/>
            <person name="Tsugane M."/>
            <person name="Tsuji K."/>
            <person name="Ueda S."/>
            <person name="Waki K."/>
            <person name="Yamagata H."/>
            <person name="Yamamoto M."/>
            <person name="Yamamoto S."/>
            <person name="Yamane H."/>
            <person name="Yoshiki S."/>
            <person name="Yoshihara R."/>
            <person name="Yukawa K."/>
            <person name="Zhong H."/>
            <person name="Yano M."/>
            <person name="Yuan Q."/>
            <person name="Ouyang S."/>
            <person name="Liu J."/>
            <person name="Jones K.M."/>
            <person name="Gansberger K."/>
            <person name="Moffat K."/>
            <person name="Hill J."/>
            <person name="Bera J."/>
            <person name="Fadrosh D."/>
            <person name="Jin S."/>
            <person name="Johri S."/>
            <person name="Kim M."/>
            <person name="Overton L."/>
            <person name="Reardon M."/>
            <person name="Tsitrin T."/>
            <person name="Vuong H."/>
            <person name="Weaver B."/>
            <person name="Ciecko A."/>
            <person name="Tallon L."/>
            <person name="Jackson J."/>
            <person name="Pai G."/>
            <person name="Aken S.V."/>
            <person name="Utterback T."/>
            <person name="Reidmuller S."/>
            <person name="Feldblyum T."/>
            <person name="Hsiao J."/>
            <person name="Zismann V."/>
            <person name="Iobst S."/>
            <person name="de Vazeille A.R."/>
            <person name="Buell C.R."/>
            <person name="Ying K."/>
            <person name="Li Y."/>
            <person name="Lu T."/>
            <person name="Huang Y."/>
            <person name="Zhao Q."/>
            <person name="Feng Q."/>
            <person name="Zhang L."/>
            <person name="Zhu J."/>
            <person name="Weng Q."/>
            <person name="Mu J."/>
            <person name="Lu Y."/>
            <person name="Fan D."/>
            <person name="Liu Y."/>
            <person name="Guan J."/>
            <person name="Zhang Y."/>
            <person name="Yu S."/>
            <person name="Liu X."/>
            <person name="Zhang Y."/>
            <person name="Hong G."/>
            <person name="Han B."/>
            <person name="Choisne N."/>
            <person name="Demange N."/>
            <person name="Orjeda G."/>
            <person name="Samain S."/>
            <person name="Cattolico L."/>
            <person name="Pelletier E."/>
            <person name="Couloux A."/>
            <person name="Segurens B."/>
            <person name="Wincker P."/>
            <person name="D'Hont A."/>
            <person name="Scarpelli C."/>
            <person name="Weissenbach J."/>
            <person name="Salanoubat M."/>
            <person name="Quetier F."/>
            <person name="Yu Y."/>
            <person name="Kim H.R."/>
            <person name="Rambo T."/>
            <person name="Currie J."/>
            <person name="Collura K."/>
            <person name="Luo M."/>
            <person name="Yang T."/>
            <person name="Ammiraju J.S.S."/>
            <person name="Engler F."/>
            <person name="Soderlund C."/>
            <person name="Wing R.A."/>
            <person name="Palmer L.E."/>
            <person name="de la Bastide M."/>
            <person name="Spiegel L."/>
            <person name="Nascimento L."/>
            <person name="Zutavern T."/>
            <person name="O'Shaughnessy A."/>
            <person name="Dike S."/>
            <person name="Dedhia N."/>
            <person name="Preston R."/>
            <person name="Balija V."/>
            <person name="McCombie W.R."/>
            <person name="Chow T."/>
            <person name="Chen H."/>
            <person name="Chung M."/>
            <person name="Chen C."/>
            <person name="Shaw J."/>
            <person name="Wu H."/>
            <person name="Hsiao K."/>
            <person name="Chao Y."/>
            <person name="Chu M."/>
            <person name="Cheng C."/>
            <person name="Hour A."/>
            <person name="Lee P."/>
            <person name="Lin S."/>
            <person name="Lin Y."/>
            <person name="Liou J."/>
            <person name="Liu S."/>
            <person name="Hsing Y."/>
            <person name="Raghuvanshi S."/>
            <person name="Mohanty A."/>
            <person name="Bharti A.K."/>
            <person name="Gaur A."/>
            <person name="Gupta V."/>
            <person name="Kumar D."/>
            <person name="Ravi V."/>
            <person name="Vij S."/>
            <person name="Kapur A."/>
            <person name="Khurana P."/>
            <person name="Khurana P."/>
            <person name="Khurana J.P."/>
            <person name="Tyagi A.K."/>
            <person name="Gaikwad K."/>
            <person name="Singh A."/>
            <person name="Dalal V."/>
            <person name="Srivastava S."/>
            <person name="Dixit A."/>
            <person name="Pal A.K."/>
            <person name="Ghazi I.A."/>
            <person name="Yadav M."/>
            <person name="Pandit A."/>
            <person name="Bhargava A."/>
            <person name="Sureshbabu K."/>
            <person name="Batra K."/>
            <person name="Sharma T.R."/>
            <person name="Mohapatra T."/>
            <person name="Singh N.K."/>
            <person name="Messing J."/>
            <person name="Nelson A.B."/>
            <person name="Fuks G."/>
            <person name="Kavchok S."/>
            <person name="Keizer G."/>
            <person name="Linton E."/>
            <person name="Llaca V."/>
            <person name="Song R."/>
            <person name="Tanyolac B."/>
            <person name="Young S."/>
            <person name="Ho-Il K."/>
            <person name="Hahn J.H."/>
            <person name="Sangsakoo G."/>
            <person name="Vanavichit A."/>
            <person name="de Mattos Luiz.A.T."/>
            <person name="Zimmer P.D."/>
            <person name="Malone G."/>
            <person name="Dellagostin O."/>
            <person name="de Oliveira A.C."/>
            <person name="Bevan M."/>
            <person name="Bancroft I."/>
            <person name="Minx P."/>
            <person name="Cordum H."/>
            <person name="Wilson R."/>
            <person name="Cheng Z."/>
            <person name="Jin W."/>
            <person name="Jiang J."/>
            <person name="Leong S.A."/>
            <person name="Iwama H."/>
            <person name="Gojobori T."/>
            <person name="Itoh T."/>
            <person name="Niimura Y."/>
            <person name="Fujii Y."/>
            <person name="Habara T."/>
            <person name="Sakai H."/>
            <person name="Sato Y."/>
            <person name="Wilson G."/>
            <person name="Kumar K."/>
            <person name="McCouch S."/>
            <person name="Juretic N."/>
            <person name="Hoen D."/>
            <person name="Wright S."/>
            <person name="Bruskiewich R."/>
            <person name="Bureau T."/>
            <person name="Miyao A."/>
            <person name="Hirochika H."/>
            <person name="Nishikawa T."/>
            <person name="Kadowaki K."/>
            <person name="Sugiura M."/>
            <person name="Burr B."/>
            <person name="Sasaki T."/>
        </authorList>
    </citation>
    <scope>NUCLEOTIDE SEQUENCE [LARGE SCALE GENOMIC DNA]</scope>
    <source>
        <strain evidence="3">cv. Nipponbare</strain>
    </source>
</reference>
<protein>
    <submittedName>
        <fullName evidence="2">Os11g0591400 protein</fullName>
    </submittedName>
</protein>
<reference evidence="3" key="2">
    <citation type="journal article" date="2008" name="Nucleic Acids Res.">
        <title>The rice annotation project database (RAP-DB): 2008 update.</title>
        <authorList>
            <consortium name="The rice annotation project (RAP)"/>
        </authorList>
    </citation>
    <scope>GENOME REANNOTATION</scope>
    <source>
        <strain evidence="3">cv. Nipponbare</strain>
    </source>
</reference>
<organism evidence="2 3">
    <name type="scientific">Oryza sativa subsp. japonica</name>
    <name type="common">Rice</name>
    <dbReference type="NCBI Taxonomy" id="39947"/>
    <lineage>
        <taxon>Eukaryota</taxon>
        <taxon>Viridiplantae</taxon>
        <taxon>Streptophyta</taxon>
        <taxon>Embryophyta</taxon>
        <taxon>Tracheophyta</taxon>
        <taxon>Spermatophyta</taxon>
        <taxon>Magnoliopsida</taxon>
        <taxon>Liliopsida</taxon>
        <taxon>Poales</taxon>
        <taxon>Poaceae</taxon>
        <taxon>BOP clade</taxon>
        <taxon>Oryzoideae</taxon>
        <taxon>Oryzeae</taxon>
        <taxon>Oryzinae</taxon>
        <taxon>Oryza</taxon>
        <taxon>Oryza sativa</taxon>
    </lineage>
</organism>
<dbReference type="AlphaFoldDB" id="Q0IRW7"/>
<feature type="compositionally biased region" description="Basic residues" evidence="1">
    <location>
        <begin position="70"/>
        <end position="85"/>
    </location>
</feature>
<feature type="compositionally biased region" description="Acidic residues" evidence="1">
    <location>
        <begin position="53"/>
        <end position="63"/>
    </location>
</feature>
<feature type="non-terminal residue" evidence="2">
    <location>
        <position position="1"/>
    </location>
</feature>
<proteinExistence type="predicted"/>
<dbReference type="KEGG" id="dosa:Os11g0591400"/>